<proteinExistence type="predicted"/>
<reference evidence="5" key="2">
    <citation type="submission" date="2022-10" db="EMBL/GenBank/DDBJ databases">
        <authorList>
            <consortium name="ENA_rothamsted_submissions"/>
            <consortium name="culmorum"/>
            <person name="King R."/>
        </authorList>
    </citation>
    <scope>NUCLEOTIDE SEQUENCE</scope>
</reference>
<dbReference type="PANTHER" id="PTHR24373:SF275">
    <property type="entry name" value="TIR DOMAIN-CONTAINING PROTEIN"/>
    <property type="match status" value="1"/>
</dbReference>
<keyword evidence="2" id="KW-0732">Signal</keyword>
<dbReference type="SUPFAM" id="SSF52058">
    <property type="entry name" value="L domain-like"/>
    <property type="match status" value="1"/>
</dbReference>
<evidence type="ECO:0000256" key="1">
    <source>
        <dbReference type="ARBA" id="ARBA00022614"/>
    </source>
</evidence>
<feature type="coiled-coil region" evidence="4">
    <location>
        <begin position="621"/>
        <end position="648"/>
    </location>
</feature>
<dbReference type="InterPro" id="IPR050328">
    <property type="entry name" value="Dev_Immune_Receptor"/>
</dbReference>
<dbReference type="AlphaFoldDB" id="A0A9N9S6U3"/>
<keyword evidence="6" id="KW-1185">Reference proteome</keyword>
<sequence length="948" mass="106827">MTIDSNFISMRQNLGKRLIACIFGVYLKSSTSTSITCSYDETTRNIVQDSYYCSLSLDIGITTREQAMITSHSGTHRTGKADVDVEGIEISSEITNYFPRGLESFFPNIKAIKVDDCKLKEITQADLKPFPKLVEISISSNALEVLEEGLFEFNPDLEYIYFYTNKIIHIEPNIFEHLSKLRYLYLGSNYCISKSAKNSKSLVKKLIRLTEIQCINSDFSSLNSQLDALKNVSVTLNPEEFREKLLAFEKTFNSSKFANYRPLNYKFDALKNPKIENLDTFEAPQNSSSTCLNDSTLDQITSNINDLKTFQNSSMDSLKSTLDEVKTALNLACTSESLNKVLSIQSNLLGLQGEISTQIEDSQIIVKASLDTLTSTFNLITADLSMTVSKIDAKIDNLESRLNSNSAVSQNEDNFKIFGDKLEALQADNVQKYDKIEKELMNMRIEIEAAIDGKIKGIEERLIINKDPSITTKESATITSISGIQKSGKTNSDVEGFDVYSKTCHFFPHGLESFFENIKLFRIYSCNLKEVHQEDLKPFPKLVELALYYNSLEVLEDGLFDFNPNLEYVHFQSNKIVHIESRIFDHLSKLSFLWLSSNTCIDLTAQNSISQVKNLVQIANSQCINSEFSSLKENLENLEKEAIIFTEKLLTFGQTLNSTKFASFRPLNYKFAALKELNFGKTSFKASNSAPTTSQVNTDCLNQVLENHKNLLSSQDNVKSSLKDLNSALNVTNTHFCSSIQTLETSSNQHTEAILNSLKSTKTDILGSIDYVCAKESFKDILNSSISKVNTNIDALKTSTSQRLTELNLYINTNHKKSQNLFKSSQDDIKSSIDDIEATLNSLKSSQTDIKSSMNKIKSSQYEMKATVDELRIQKDDDADDKFKIIFDEIEILKGQISGIKADIVKEVSSSRHRITAIIDEKIKGIEKRLMKKFEEILENKLAKFIGN</sequence>
<dbReference type="SMART" id="SM00369">
    <property type="entry name" value="LRR_TYP"/>
    <property type="match status" value="4"/>
</dbReference>
<organism evidence="5 6">
    <name type="scientific">Chironomus riparius</name>
    <dbReference type="NCBI Taxonomy" id="315576"/>
    <lineage>
        <taxon>Eukaryota</taxon>
        <taxon>Metazoa</taxon>
        <taxon>Ecdysozoa</taxon>
        <taxon>Arthropoda</taxon>
        <taxon>Hexapoda</taxon>
        <taxon>Insecta</taxon>
        <taxon>Pterygota</taxon>
        <taxon>Neoptera</taxon>
        <taxon>Endopterygota</taxon>
        <taxon>Diptera</taxon>
        <taxon>Nematocera</taxon>
        <taxon>Chironomoidea</taxon>
        <taxon>Chironomidae</taxon>
        <taxon>Chironominae</taxon>
        <taxon>Chironomus</taxon>
    </lineage>
</organism>
<dbReference type="InterPro" id="IPR003591">
    <property type="entry name" value="Leu-rich_rpt_typical-subtyp"/>
</dbReference>
<evidence type="ECO:0000256" key="2">
    <source>
        <dbReference type="ARBA" id="ARBA00022729"/>
    </source>
</evidence>
<evidence type="ECO:0000256" key="4">
    <source>
        <dbReference type="SAM" id="Coils"/>
    </source>
</evidence>
<evidence type="ECO:0000313" key="6">
    <source>
        <dbReference type="Proteomes" id="UP001153620"/>
    </source>
</evidence>
<keyword evidence="1" id="KW-0433">Leucine-rich repeat</keyword>
<dbReference type="PANTHER" id="PTHR24373">
    <property type="entry name" value="SLIT RELATED LEUCINE-RICH REPEAT NEURONAL PROTEIN"/>
    <property type="match status" value="1"/>
</dbReference>
<evidence type="ECO:0000256" key="3">
    <source>
        <dbReference type="ARBA" id="ARBA00022737"/>
    </source>
</evidence>
<accession>A0A9N9S6U3</accession>
<dbReference type="InterPro" id="IPR001611">
    <property type="entry name" value="Leu-rich_rpt"/>
</dbReference>
<reference evidence="5" key="1">
    <citation type="submission" date="2022-01" db="EMBL/GenBank/DDBJ databases">
        <authorList>
            <person name="King R."/>
        </authorList>
    </citation>
    <scope>NUCLEOTIDE SEQUENCE</scope>
</reference>
<dbReference type="InterPro" id="IPR032675">
    <property type="entry name" value="LRR_dom_sf"/>
</dbReference>
<dbReference type="EMBL" id="OU895880">
    <property type="protein sequence ID" value="CAG9810644.1"/>
    <property type="molecule type" value="Genomic_DNA"/>
</dbReference>
<protein>
    <submittedName>
        <fullName evidence="5">Uncharacterized protein</fullName>
    </submittedName>
</protein>
<dbReference type="OrthoDB" id="10251250at2759"/>
<keyword evidence="4" id="KW-0175">Coiled coil</keyword>
<dbReference type="Gene3D" id="3.80.10.10">
    <property type="entry name" value="Ribonuclease Inhibitor"/>
    <property type="match status" value="2"/>
</dbReference>
<gene>
    <name evidence="5" type="ORF">CHIRRI_LOCUS13457</name>
</gene>
<keyword evidence="3" id="KW-0677">Repeat</keyword>
<dbReference type="Pfam" id="PF13855">
    <property type="entry name" value="LRR_8"/>
    <property type="match status" value="2"/>
</dbReference>
<dbReference type="Proteomes" id="UP001153620">
    <property type="component" value="Chromosome 4"/>
</dbReference>
<name>A0A9N9S6U3_9DIPT</name>
<evidence type="ECO:0000313" key="5">
    <source>
        <dbReference type="EMBL" id="CAG9810644.1"/>
    </source>
</evidence>